<name>A0A165CVP4_9APHY</name>
<evidence type="ECO:0000256" key="6">
    <source>
        <dbReference type="ARBA" id="ARBA00022723"/>
    </source>
</evidence>
<evidence type="ECO:0000313" key="15">
    <source>
        <dbReference type="Proteomes" id="UP000076871"/>
    </source>
</evidence>
<evidence type="ECO:0000256" key="12">
    <source>
        <dbReference type="SAM" id="Phobius"/>
    </source>
</evidence>
<feature type="compositionally biased region" description="Acidic residues" evidence="11">
    <location>
        <begin position="17"/>
        <end position="27"/>
    </location>
</feature>
<evidence type="ECO:0000313" key="14">
    <source>
        <dbReference type="EMBL" id="KZT03516.1"/>
    </source>
</evidence>
<dbReference type="EMBL" id="KV427643">
    <property type="protein sequence ID" value="KZT03516.1"/>
    <property type="molecule type" value="Genomic_DNA"/>
</dbReference>
<dbReference type="GeneID" id="63826601"/>
<sequence>MDSESIPLTPALKAQEDRDEEEHEDIESAPLIVGSEEEANMGSDEQYTRAEGREGDTVALIGAVLFAGALVIMTWVMVFLNNPMSLGWFFWHPTLQSLAFGAFTYGILTLQPTMQPKTKLAGLRRHQLIMLAVGLPSITLGTFAIWWNKHIGSAHHAATWHGLLGYITVGWLLLQVLLGGGSVWFNGRLVGGNHRAKLVWKYHRLSGYLLFLLLLLTTHLGGAWSNWAAVNSPLVVRWIAYIIAPVVILAAILMRIRWLKMRLL</sequence>
<evidence type="ECO:0000256" key="9">
    <source>
        <dbReference type="ARBA" id="ARBA00023004"/>
    </source>
</evidence>
<evidence type="ECO:0000256" key="11">
    <source>
        <dbReference type="SAM" id="MobiDB-lite"/>
    </source>
</evidence>
<dbReference type="InterPro" id="IPR045150">
    <property type="entry name" value="CYB561D1/2"/>
</dbReference>
<comment type="subcellular location">
    <subcellularLocation>
        <location evidence="2">Membrane</location>
        <topology evidence="2">Multi-pass membrane protein</topology>
    </subcellularLocation>
</comment>
<dbReference type="OrthoDB" id="432881at2759"/>
<dbReference type="GO" id="GO:0016020">
    <property type="term" value="C:membrane"/>
    <property type="evidence" value="ECO:0007669"/>
    <property type="project" value="UniProtKB-SubCell"/>
</dbReference>
<keyword evidence="9" id="KW-0408">Iron</keyword>
<evidence type="ECO:0000256" key="10">
    <source>
        <dbReference type="ARBA" id="ARBA00023136"/>
    </source>
</evidence>
<dbReference type="GO" id="GO:0046872">
    <property type="term" value="F:metal ion binding"/>
    <property type="evidence" value="ECO:0007669"/>
    <property type="project" value="UniProtKB-KW"/>
</dbReference>
<keyword evidence="10 12" id="KW-0472">Membrane</keyword>
<dbReference type="Proteomes" id="UP000076871">
    <property type="component" value="Unassembled WGS sequence"/>
</dbReference>
<dbReference type="AlphaFoldDB" id="A0A165CVP4"/>
<keyword evidence="3" id="KW-0813">Transport</keyword>
<feature type="transmembrane region" description="Helical" evidence="12">
    <location>
        <begin position="86"/>
        <end position="108"/>
    </location>
</feature>
<evidence type="ECO:0000256" key="1">
    <source>
        <dbReference type="ARBA" id="ARBA00001970"/>
    </source>
</evidence>
<feature type="transmembrane region" description="Helical" evidence="12">
    <location>
        <begin position="238"/>
        <end position="256"/>
    </location>
</feature>
<evidence type="ECO:0000256" key="2">
    <source>
        <dbReference type="ARBA" id="ARBA00004141"/>
    </source>
</evidence>
<feature type="transmembrane region" description="Helical" evidence="12">
    <location>
        <begin position="163"/>
        <end position="185"/>
    </location>
</feature>
<keyword evidence="8 12" id="KW-1133">Transmembrane helix</keyword>
<evidence type="ECO:0000256" key="7">
    <source>
        <dbReference type="ARBA" id="ARBA00022982"/>
    </source>
</evidence>
<protein>
    <recommendedName>
        <fullName evidence="13">Cytochrome b561 domain-containing protein</fullName>
    </recommendedName>
</protein>
<evidence type="ECO:0000256" key="5">
    <source>
        <dbReference type="ARBA" id="ARBA00022692"/>
    </source>
</evidence>
<dbReference type="Pfam" id="PF03188">
    <property type="entry name" value="Cytochrom_B561"/>
    <property type="match status" value="1"/>
</dbReference>
<feature type="transmembrane region" description="Helical" evidence="12">
    <location>
        <begin position="205"/>
        <end position="226"/>
    </location>
</feature>
<dbReference type="PANTHER" id="PTHR15422:SF45">
    <property type="entry name" value="CYTOCHROME B561 DOMAIN-CONTAINING PROTEIN"/>
    <property type="match status" value="1"/>
</dbReference>
<dbReference type="InterPro" id="IPR006593">
    <property type="entry name" value="Cyt_b561/ferric_Rdtase_TM"/>
</dbReference>
<proteinExistence type="predicted"/>
<evidence type="ECO:0000256" key="8">
    <source>
        <dbReference type="ARBA" id="ARBA00022989"/>
    </source>
</evidence>
<evidence type="ECO:0000256" key="3">
    <source>
        <dbReference type="ARBA" id="ARBA00022448"/>
    </source>
</evidence>
<accession>A0A165CVP4</accession>
<keyword evidence="7" id="KW-0249">Electron transport</keyword>
<dbReference type="GO" id="GO:0140575">
    <property type="term" value="F:transmembrane monodehydroascorbate reductase activity"/>
    <property type="evidence" value="ECO:0007669"/>
    <property type="project" value="InterPro"/>
</dbReference>
<keyword evidence="4" id="KW-0349">Heme</keyword>
<comment type="cofactor">
    <cofactor evidence="1">
        <name>heme b</name>
        <dbReference type="ChEBI" id="CHEBI:60344"/>
    </cofactor>
</comment>
<feature type="region of interest" description="Disordered" evidence="11">
    <location>
        <begin position="1"/>
        <end position="49"/>
    </location>
</feature>
<dbReference type="Gene3D" id="1.20.120.1770">
    <property type="match status" value="1"/>
</dbReference>
<dbReference type="InParanoid" id="A0A165CVP4"/>
<evidence type="ECO:0000256" key="4">
    <source>
        <dbReference type="ARBA" id="ARBA00022617"/>
    </source>
</evidence>
<feature type="transmembrane region" description="Helical" evidence="12">
    <location>
        <begin position="58"/>
        <end position="80"/>
    </location>
</feature>
<organism evidence="14 15">
    <name type="scientific">Laetiporus sulphureus 93-53</name>
    <dbReference type="NCBI Taxonomy" id="1314785"/>
    <lineage>
        <taxon>Eukaryota</taxon>
        <taxon>Fungi</taxon>
        <taxon>Dikarya</taxon>
        <taxon>Basidiomycota</taxon>
        <taxon>Agaricomycotina</taxon>
        <taxon>Agaricomycetes</taxon>
        <taxon>Polyporales</taxon>
        <taxon>Laetiporus</taxon>
    </lineage>
</organism>
<keyword evidence="6" id="KW-0479">Metal-binding</keyword>
<keyword evidence="5 12" id="KW-0812">Transmembrane</keyword>
<reference evidence="14 15" key="1">
    <citation type="journal article" date="2016" name="Mol. Biol. Evol.">
        <title>Comparative Genomics of Early-Diverging Mushroom-Forming Fungi Provides Insights into the Origins of Lignocellulose Decay Capabilities.</title>
        <authorList>
            <person name="Nagy L.G."/>
            <person name="Riley R."/>
            <person name="Tritt A."/>
            <person name="Adam C."/>
            <person name="Daum C."/>
            <person name="Floudas D."/>
            <person name="Sun H."/>
            <person name="Yadav J.S."/>
            <person name="Pangilinan J."/>
            <person name="Larsson K.H."/>
            <person name="Matsuura K."/>
            <person name="Barry K."/>
            <person name="Labutti K."/>
            <person name="Kuo R."/>
            <person name="Ohm R.A."/>
            <person name="Bhattacharya S.S."/>
            <person name="Shirouzu T."/>
            <person name="Yoshinaga Y."/>
            <person name="Martin F.M."/>
            <person name="Grigoriev I.V."/>
            <person name="Hibbett D.S."/>
        </authorList>
    </citation>
    <scope>NUCLEOTIDE SEQUENCE [LARGE SCALE GENOMIC DNA]</scope>
    <source>
        <strain evidence="14 15">93-53</strain>
    </source>
</reference>
<gene>
    <name evidence="14" type="ORF">LAESUDRAFT_729101</name>
</gene>
<feature type="transmembrane region" description="Helical" evidence="12">
    <location>
        <begin position="128"/>
        <end position="147"/>
    </location>
</feature>
<dbReference type="PANTHER" id="PTHR15422">
    <property type="entry name" value="OS05G0565100 PROTEIN"/>
    <property type="match status" value="1"/>
</dbReference>
<dbReference type="RefSeq" id="XP_040761256.1">
    <property type="nucleotide sequence ID" value="XM_040909572.1"/>
</dbReference>
<keyword evidence="15" id="KW-1185">Reference proteome</keyword>
<evidence type="ECO:0000259" key="13">
    <source>
        <dbReference type="Pfam" id="PF03188"/>
    </source>
</evidence>
<feature type="domain" description="Cytochrome b561" evidence="13">
    <location>
        <begin position="91"/>
        <end position="222"/>
    </location>
</feature>